<keyword evidence="6" id="KW-0503">Monooxygenase</keyword>
<accession>A0AAN6PVY4</accession>
<dbReference type="PRINTS" id="PR00465">
    <property type="entry name" value="EP450IV"/>
</dbReference>
<name>A0AAN6PVY4_9PEZI</name>
<feature type="region of interest" description="Disordered" evidence="8">
    <location>
        <begin position="116"/>
        <end position="137"/>
    </location>
</feature>
<evidence type="ECO:0000256" key="5">
    <source>
        <dbReference type="ARBA" id="ARBA00023004"/>
    </source>
</evidence>
<gene>
    <name evidence="10" type="ORF">N658DRAFT_526562</name>
</gene>
<dbReference type="EMBL" id="MU863663">
    <property type="protein sequence ID" value="KAK4098061.1"/>
    <property type="molecule type" value="Genomic_DNA"/>
</dbReference>
<dbReference type="InterPro" id="IPR001128">
    <property type="entry name" value="Cyt_P450"/>
</dbReference>
<protein>
    <submittedName>
        <fullName evidence="10">Cytochrome P450</fullName>
    </submittedName>
</protein>
<feature type="transmembrane region" description="Helical" evidence="9">
    <location>
        <begin position="20"/>
        <end position="38"/>
    </location>
</feature>
<keyword evidence="9" id="KW-0812">Transmembrane</keyword>
<dbReference type="PRINTS" id="PR00385">
    <property type="entry name" value="P450"/>
</dbReference>
<evidence type="ECO:0000313" key="11">
    <source>
        <dbReference type="Proteomes" id="UP001305647"/>
    </source>
</evidence>
<dbReference type="Proteomes" id="UP001305647">
    <property type="component" value="Unassembled WGS sequence"/>
</dbReference>
<evidence type="ECO:0000256" key="3">
    <source>
        <dbReference type="ARBA" id="ARBA00022617"/>
    </source>
</evidence>
<dbReference type="InterPro" id="IPR002403">
    <property type="entry name" value="Cyt_P450_E_grp-IV"/>
</dbReference>
<keyword evidence="4 7" id="KW-0479">Metal-binding</keyword>
<evidence type="ECO:0000256" key="1">
    <source>
        <dbReference type="ARBA" id="ARBA00001971"/>
    </source>
</evidence>
<keyword evidence="6" id="KW-0560">Oxidoreductase</keyword>
<dbReference type="GO" id="GO:0020037">
    <property type="term" value="F:heme binding"/>
    <property type="evidence" value="ECO:0007669"/>
    <property type="project" value="InterPro"/>
</dbReference>
<dbReference type="InterPro" id="IPR036396">
    <property type="entry name" value="Cyt_P450_sf"/>
</dbReference>
<dbReference type="GO" id="GO:0016705">
    <property type="term" value="F:oxidoreductase activity, acting on paired donors, with incorporation or reduction of molecular oxygen"/>
    <property type="evidence" value="ECO:0007669"/>
    <property type="project" value="InterPro"/>
</dbReference>
<keyword evidence="9" id="KW-0472">Membrane</keyword>
<keyword evidence="3 7" id="KW-0349">Heme</keyword>
<organism evidence="10 11">
    <name type="scientific">Parathielavia hyrcaniae</name>
    <dbReference type="NCBI Taxonomy" id="113614"/>
    <lineage>
        <taxon>Eukaryota</taxon>
        <taxon>Fungi</taxon>
        <taxon>Dikarya</taxon>
        <taxon>Ascomycota</taxon>
        <taxon>Pezizomycotina</taxon>
        <taxon>Sordariomycetes</taxon>
        <taxon>Sordariomycetidae</taxon>
        <taxon>Sordariales</taxon>
        <taxon>Chaetomiaceae</taxon>
        <taxon>Parathielavia</taxon>
    </lineage>
</organism>
<reference evidence="10" key="1">
    <citation type="journal article" date="2023" name="Mol. Phylogenet. Evol.">
        <title>Genome-scale phylogeny and comparative genomics of the fungal order Sordariales.</title>
        <authorList>
            <person name="Hensen N."/>
            <person name="Bonometti L."/>
            <person name="Westerberg I."/>
            <person name="Brannstrom I.O."/>
            <person name="Guillou S."/>
            <person name="Cros-Aarteil S."/>
            <person name="Calhoun S."/>
            <person name="Haridas S."/>
            <person name="Kuo A."/>
            <person name="Mondo S."/>
            <person name="Pangilinan J."/>
            <person name="Riley R."/>
            <person name="LaButti K."/>
            <person name="Andreopoulos B."/>
            <person name="Lipzen A."/>
            <person name="Chen C."/>
            <person name="Yan M."/>
            <person name="Daum C."/>
            <person name="Ng V."/>
            <person name="Clum A."/>
            <person name="Steindorff A."/>
            <person name="Ohm R.A."/>
            <person name="Martin F."/>
            <person name="Silar P."/>
            <person name="Natvig D.O."/>
            <person name="Lalanne C."/>
            <person name="Gautier V."/>
            <person name="Ament-Velasquez S.L."/>
            <person name="Kruys A."/>
            <person name="Hutchinson M.I."/>
            <person name="Powell A.J."/>
            <person name="Barry K."/>
            <person name="Miller A.N."/>
            <person name="Grigoriev I.V."/>
            <person name="Debuchy R."/>
            <person name="Gladieux P."/>
            <person name="Hiltunen Thoren M."/>
            <person name="Johannesson H."/>
        </authorList>
    </citation>
    <scope>NUCLEOTIDE SEQUENCE</scope>
    <source>
        <strain evidence="10">CBS 757.83</strain>
    </source>
</reference>
<evidence type="ECO:0000256" key="9">
    <source>
        <dbReference type="SAM" id="Phobius"/>
    </source>
</evidence>
<evidence type="ECO:0000256" key="4">
    <source>
        <dbReference type="ARBA" id="ARBA00022723"/>
    </source>
</evidence>
<evidence type="ECO:0000256" key="2">
    <source>
        <dbReference type="ARBA" id="ARBA00010617"/>
    </source>
</evidence>
<feature type="binding site" description="axial binding residue" evidence="7">
    <location>
        <position position="459"/>
    </location>
    <ligand>
        <name>heme</name>
        <dbReference type="ChEBI" id="CHEBI:30413"/>
    </ligand>
    <ligandPart>
        <name>Fe</name>
        <dbReference type="ChEBI" id="CHEBI:18248"/>
    </ligandPart>
</feature>
<dbReference type="Pfam" id="PF00067">
    <property type="entry name" value="p450"/>
    <property type="match status" value="1"/>
</dbReference>
<dbReference type="PANTHER" id="PTHR24305">
    <property type="entry name" value="CYTOCHROME P450"/>
    <property type="match status" value="1"/>
</dbReference>
<dbReference type="GO" id="GO:0005506">
    <property type="term" value="F:iron ion binding"/>
    <property type="evidence" value="ECO:0007669"/>
    <property type="project" value="InterPro"/>
</dbReference>
<dbReference type="PANTHER" id="PTHR24305:SF168">
    <property type="entry name" value="P450, PUTATIVE (EUROFUNG)-RELATED"/>
    <property type="match status" value="1"/>
</dbReference>
<evidence type="ECO:0000256" key="7">
    <source>
        <dbReference type="PIRSR" id="PIRSR602403-1"/>
    </source>
</evidence>
<dbReference type="InterPro" id="IPR050121">
    <property type="entry name" value="Cytochrome_P450_monoxygenase"/>
</dbReference>
<comment type="cofactor">
    <cofactor evidence="1 7">
        <name>heme</name>
        <dbReference type="ChEBI" id="CHEBI:30413"/>
    </cofactor>
</comment>
<comment type="caution">
    <text evidence="10">The sequence shown here is derived from an EMBL/GenBank/DDBJ whole genome shotgun (WGS) entry which is preliminary data.</text>
</comment>
<keyword evidence="5 7" id="KW-0408">Iron</keyword>
<dbReference type="GO" id="GO:0004497">
    <property type="term" value="F:monooxygenase activity"/>
    <property type="evidence" value="ECO:0007669"/>
    <property type="project" value="UniProtKB-KW"/>
</dbReference>
<evidence type="ECO:0000313" key="10">
    <source>
        <dbReference type="EMBL" id="KAK4098061.1"/>
    </source>
</evidence>
<proteinExistence type="inferred from homology"/>
<dbReference type="AlphaFoldDB" id="A0AAN6PVY4"/>
<sequence length="522" mass="57277">MGVLFISQSTVAPSWPSASVMLTLLLAGVLAAIFVSYYRSWKRLAHVPGPAAAHISILWLLRRAWNKELFPCLIEAGNKYGPLTRIGPNLLLVSDPDELRRISGVRSDYTKGPAYDAGRVTDDGSEPHVASQRDPAKHKALRAKMGPAYSLNMEPAVDRQIANLVRLIEDKYVDGAAARKNGIEFDFAQKAQFWGLDCVGDFAFGSPFGFLTRDEDVHRFVEMNDVSLKMVTVAGLVPWLNRLRSVWPLNMLVPREGDRVGFGILFGFAKDLVDQRTAKDAKPRADMMQAFIRSGMTKDELMQQVYIHIVAGADASSNLARMTMLSLLTSPPAYLALQREIDTAISTGQLSSPATGAEASRLPYLQAAVREALRLHPPSISPSKLSPPAGDTIAGIHVPGSTQVGANVPGILRSEAIFGEDAHCYRPERWLEAKQDDGAELRRMQSALDVVFGAGKFQCPGRAISYMEVGKLFLELLRRFDFSLVDGVRPATVESWAVLVVHGMKLRVTRRRHGDCAGGAKR</sequence>
<reference evidence="10" key="2">
    <citation type="submission" date="2023-05" db="EMBL/GenBank/DDBJ databases">
        <authorList>
            <consortium name="Lawrence Berkeley National Laboratory"/>
            <person name="Steindorff A."/>
            <person name="Hensen N."/>
            <person name="Bonometti L."/>
            <person name="Westerberg I."/>
            <person name="Brannstrom I.O."/>
            <person name="Guillou S."/>
            <person name="Cros-Aarteil S."/>
            <person name="Calhoun S."/>
            <person name="Haridas S."/>
            <person name="Kuo A."/>
            <person name="Mondo S."/>
            <person name="Pangilinan J."/>
            <person name="Riley R."/>
            <person name="Labutti K."/>
            <person name="Andreopoulos B."/>
            <person name="Lipzen A."/>
            <person name="Chen C."/>
            <person name="Yanf M."/>
            <person name="Daum C."/>
            <person name="Ng V."/>
            <person name="Clum A."/>
            <person name="Ohm R."/>
            <person name="Martin F."/>
            <person name="Silar P."/>
            <person name="Natvig D."/>
            <person name="Lalanne C."/>
            <person name="Gautier V."/>
            <person name="Ament-Velasquez S.L."/>
            <person name="Kruys A."/>
            <person name="Hutchinson M.I."/>
            <person name="Powell A.J."/>
            <person name="Barry K."/>
            <person name="Miller A.N."/>
            <person name="Grigoriev I.V."/>
            <person name="Debuchy R."/>
            <person name="Gladieux P."/>
            <person name="Thoren M.H."/>
            <person name="Johannesson H."/>
        </authorList>
    </citation>
    <scope>NUCLEOTIDE SEQUENCE</scope>
    <source>
        <strain evidence="10">CBS 757.83</strain>
    </source>
</reference>
<evidence type="ECO:0000256" key="6">
    <source>
        <dbReference type="ARBA" id="ARBA00023033"/>
    </source>
</evidence>
<keyword evidence="11" id="KW-1185">Reference proteome</keyword>
<dbReference type="CDD" id="cd11060">
    <property type="entry name" value="CYP57A1-like"/>
    <property type="match status" value="1"/>
</dbReference>
<dbReference type="SUPFAM" id="SSF48264">
    <property type="entry name" value="Cytochrome P450"/>
    <property type="match status" value="1"/>
</dbReference>
<keyword evidence="9" id="KW-1133">Transmembrane helix</keyword>
<evidence type="ECO:0000256" key="8">
    <source>
        <dbReference type="SAM" id="MobiDB-lite"/>
    </source>
</evidence>
<comment type="similarity">
    <text evidence="2">Belongs to the cytochrome P450 family.</text>
</comment>
<dbReference type="Gene3D" id="1.10.630.10">
    <property type="entry name" value="Cytochrome P450"/>
    <property type="match status" value="1"/>
</dbReference>